<gene>
    <name evidence="6" type="ORF">KUV50_13630</name>
</gene>
<name>A0A953LAY9_9BACT</name>
<keyword evidence="3" id="KW-0560">Oxidoreductase</keyword>
<dbReference type="GO" id="GO:0046872">
    <property type="term" value="F:metal ion binding"/>
    <property type="evidence" value="ECO:0007669"/>
    <property type="project" value="UniProtKB-KW"/>
</dbReference>
<dbReference type="EMBL" id="JAHVHU010000012">
    <property type="protein sequence ID" value="MBY5959188.1"/>
    <property type="molecule type" value="Genomic_DNA"/>
</dbReference>
<evidence type="ECO:0000256" key="5">
    <source>
        <dbReference type="ARBA" id="ARBA00023014"/>
    </source>
</evidence>
<dbReference type="InterPro" id="IPR036188">
    <property type="entry name" value="FAD/NAD-bd_sf"/>
</dbReference>
<dbReference type="AlphaFoldDB" id="A0A953LAY9"/>
<keyword evidence="4" id="KW-0408">Iron</keyword>
<dbReference type="Gene3D" id="3.50.50.60">
    <property type="entry name" value="FAD/NAD(P)-binding domain"/>
    <property type="match status" value="1"/>
</dbReference>
<keyword evidence="5" id="KW-0411">Iron-sulfur</keyword>
<protein>
    <submittedName>
        <fullName evidence="6">FAD-dependent oxidoreductase</fullName>
    </submittedName>
</protein>
<dbReference type="PANTHER" id="PTHR43498:SF1">
    <property type="entry name" value="COB--COM HETERODISULFIDE REDUCTASE IRON-SULFUR SUBUNIT A"/>
    <property type="match status" value="1"/>
</dbReference>
<sequence>MNPKRRHFLKNSAVLSSGFILPTGLFRSRYHNDMEWDVVIYGASSAGVIAAVEAANRGRSVIIVEPSNHIGGLTSGGLGQTDIGVEGEGGAIGGLSFDFYKKIRQHYTNDQSWNHQTWDEYMNRSTRLTENSQGMFGFEPKVARRIYEEMLRASGIQVVLKDRIRLDGRGVEKRGGKIMAMLTESGNVYRGKVFLDATYESDLMAMAGVSYTVGREGNDKYDENLNGVQSKRSHNHVFKSNVDPYIKPGQSHSGVLPGIDPTGPGDEFSGDHRVQAYCYRMCLTDVPENQIPFEKPEGYDEMRHELLFRNFEAGDDRFPWINSPMPNRKTDINNRWAVSTNNIGMNYEYPDGNHETRERILEDHKIYQQGHMWSMANHPRVPEKFRTEYSKWGLAADEYPDHGNWTPQIYVREARRMIGEYVMTEHDCRRSRIASDSIGLGSYNMDSHNVQRYITPEGLVQNEGNLEYSPGGPYAISYRSLTPRKHECTNLLVCCNGISASHIAFGSIRMEPVFMILGQSSAVAADIALDQNNIVQEVPYNKLRKELLEVGQRLDVDLEEWPKSELKK</sequence>
<keyword evidence="7" id="KW-1185">Reference proteome</keyword>
<dbReference type="InterPro" id="IPR039650">
    <property type="entry name" value="HdrA-like"/>
</dbReference>
<keyword evidence="1" id="KW-0004">4Fe-4S</keyword>
<evidence type="ECO:0000256" key="4">
    <source>
        <dbReference type="ARBA" id="ARBA00023004"/>
    </source>
</evidence>
<evidence type="ECO:0000313" key="6">
    <source>
        <dbReference type="EMBL" id="MBY5959188.1"/>
    </source>
</evidence>
<dbReference type="SUPFAM" id="SSF51905">
    <property type="entry name" value="FAD/NAD(P)-binding domain"/>
    <property type="match status" value="1"/>
</dbReference>
<accession>A0A953LAY9</accession>
<dbReference type="PANTHER" id="PTHR43498">
    <property type="entry name" value="FERREDOXIN:COB-COM HETERODISULFIDE REDUCTASE SUBUNIT A"/>
    <property type="match status" value="1"/>
</dbReference>
<dbReference type="GO" id="GO:0051539">
    <property type="term" value="F:4 iron, 4 sulfur cluster binding"/>
    <property type="evidence" value="ECO:0007669"/>
    <property type="project" value="UniProtKB-KW"/>
</dbReference>
<evidence type="ECO:0000256" key="1">
    <source>
        <dbReference type="ARBA" id="ARBA00022485"/>
    </source>
</evidence>
<evidence type="ECO:0000313" key="7">
    <source>
        <dbReference type="Proteomes" id="UP000753961"/>
    </source>
</evidence>
<evidence type="ECO:0000256" key="3">
    <source>
        <dbReference type="ARBA" id="ARBA00023002"/>
    </source>
</evidence>
<organism evidence="6 7">
    <name type="scientific">Membranihabitans marinus</name>
    <dbReference type="NCBI Taxonomy" id="1227546"/>
    <lineage>
        <taxon>Bacteria</taxon>
        <taxon>Pseudomonadati</taxon>
        <taxon>Bacteroidota</taxon>
        <taxon>Saprospiria</taxon>
        <taxon>Saprospirales</taxon>
        <taxon>Saprospiraceae</taxon>
        <taxon>Membranihabitans</taxon>
    </lineage>
</organism>
<comment type="caution">
    <text evidence="6">The sequence shown here is derived from an EMBL/GenBank/DDBJ whole genome shotgun (WGS) entry which is preliminary data.</text>
</comment>
<dbReference type="Proteomes" id="UP000753961">
    <property type="component" value="Unassembled WGS sequence"/>
</dbReference>
<dbReference type="RefSeq" id="WP_222580727.1">
    <property type="nucleotide sequence ID" value="NZ_JAHVHU010000012.1"/>
</dbReference>
<evidence type="ECO:0000256" key="2">
    <source>
        <dbReference type="ARBA" id="ARBA00022723"/>
    </source>
</evidence>
<dbReference type="GO" id="GO:0016491">
    <property type="term" value="F:oxidoreductase activity"/>
    <property type="evidence" value="ECO:0007669"/>
    <property type="project" value="UniProtKB-KW"/>
</dbReference>
<dbReference type="Pfam" id="PF12831">
    <property type="entry name" value="FAD_oxidored"/>
    <property type="match status" value="1"/>
</dbReference>
<keyword evidence="2" id="KW-0479">Metal-binding</keyword>
<reference evidence="6" key="1">
    <citation type="submission" date="2021-06" db="EMBL/GenBank/DDBJ databases">
        <title>44 bacteria genomes isolated from Dapeng, Shenzhen.</title>
        <authorList>
            <person name="Zheng W."/>
            <person name="Yu S."/>
            <person name="Huang Y."/>
        </authorList>
    </citation>
    <scope>NUCLEOTIDE SEQUENCE</scope>
    <source>
        <strain evidence="6">DP5N28-2</strain>
    </source>
</reference>
<proteinExistence type="predicted"/>